<sequence length="276" mass="30510">MGGHTLAFLGLGGVGARTAGRGTGVCRGLSSPVKGKGSLVKLSLFGLEDEIPDKFKLGNLNLDNAGDSFMAANQVAPTPAVEQAVGNDNRDDDRRRNDFIANVGKITRILREDYPKLLKQDPDLTMFTDNILLRDQFNFNGVCVQGKPAYKYFFWALRLRSRIFYRESVIRLTNVFYDQQDGLYVRWQLYGKKRLAGLSGDDVAVEDGLSLYKLNEKGFVCEHIVVRVVPPKQKSLSLVLNWVSTVVAAPVPATVHCELEMNSSSCDDVGSSKDRS</sequence>
<dbReference type="PANTHER" id="PTHR31094">
    <property type="entry name" value="RIKEN CDNA 2310061I04 GENE"/>
    <property type="match status" value="1"/>
</dbReference>
<dbReference type="EMBL" id="HBHW01017490">
    <property type="protein sequence ID" value="CAE0045616.1"/>
    <property type="molecule type" value="Transcribed_RNA"/>
</dbReference>
<evidence type="ECO:0000313" key="5">
    <source>
        <dbReference type="EMBL" id="CAE0045626.1"/>
    </source>
</evidence>
<dbReference type="EMBL" id="HBHW01017491">
    <property type="protein sequence ID" value="CAE0045617.1"/>
    <property type="molecule type" value="Transcribed_RNA"/>
</dbReference>
<evidence type="ECO:0000313" key="6">
    <source>
        <dbReference type="EMBL" id="CAE0045631.1"/>
    </source>
</evidence>
<protein>
    <submittedName>
        <fullName evidence="6">Uncharacterized protein</fullName>
    </submittedName>
</protein>
<reference evidence="6" key="1">
    <citation type="submission" date="2021-01" db="EMBL/GenBank/DDBJ databases">
        <authorList>
            <person name="Corre E."/>
            <person name="Pelletier E."/>
            <person name="Niang G."/>
            <person name="Scheremetjew M."/>
            <person name="Finn R."/>
            <person name="Kale V."/>
            <person name="Holt S."/>
            <person name="Cochrane G."/>
            <person name="Meng A."/>
            <person name="Brown T."/>
            <person name="Cohen L."/>
        </authorList>
    </citation>
    <scope>NUCLEOTIDE SEQUENCE</scope>
    <source>
        <strain evidence="6">CCMP 769</strain>
    </source>
</reference>
<proteinExistence type="predicted"/>
<name>A0A7S2ZPT7_9RHOD</name>
<organism evidence="6">
    <name type="scientific">Rhodosorus marinus</name>
    <dbReference type="NCBI Taxonomy" id="101924"/>
    <lineage>
        <taxon>Eukaryota</taxon>
        <taxon>Rhodophyta</taxon>
        <taxon>Stylonematophyceae</taxon>
        <taxon>Stylonematales</taxon>
        <taxon>Stylonemataceae</taxon>
        <taxon>Rhodosorus</taxon>
    </lineage>
</organism>
<dbReference type="EMBL" id="HBHW01017493">
    <property type="protein sequence ID" value="CAE0045619.1"/>
    <property type="molecule type" value="Transcribed_RNA"/>
</dbReference>
<dbReference type="AlphaFoldDB" id="A0A7S2ZPT7"/>
<dbReference type="Pfam" id="PF10184">
    <property type="entry name" value="DUF2358"/>
    <property type="match status" value="1"/>
</dbReference>
<dbReference type="EMBL" id="HBHW01017500">
    <property type="protein sequence ID" value="CAE0045626.1"/>
    <property type="molecule type" value="Transcribed_RNA"/>
</dbReference>
<gene>
    <name evidence="1" type="ORF">RMAR00112_LOCUS13591</name>
    <name evidence="2" type="ORF">RMAR00112_LOCUS13592</name>
    <name evidence="3" type="ORF">RMAR00112_LOCUS13594</name>
    <name evidence="4" type="ORF">RMAR00112_LOCUS13595</name>
    <name evidence="5" type="ORF">RMAR00112_LOCUS13601</name>
    <name evidence="6" type="ORF">RMAR00112_LOCUS13606</name>
</gene>
<accession>A0A7S2ZPT7</accession>
<evidence type="ECO:0000313" key="3">
    <source>
        <dbReference type="EMBL" id="CAE0045619.1"/>
    </source>
</evidence>
<dbReference type="EMBL" id="HBHW01017494">
    <property type="protein sequence ID" value="CAE0045620.1"/>
    <property type="molecule type" value="Transcribed_RNA"/>
</dbReference>
<evidence type="ECO:0000313" key="2">
    <source>
        <dbReference type="EMBL" id="CAE0045617.1"/>
    </source>
</evidence>
<evidence type="ECO:0000313" key="1">
    <source>
        <dbReference type="EMBL" id="CAE0045616.1"/>
    </source>
</evidence>
<dbReference type="PANTHER" id="PTHR31094:SF2">
    <property type="entry name" value="RIKEN CDNA 2310061I04 GENE"/>
    <property type="match status" value="1"/>
</dbReference>
<evidence type="ECO:0000313" key="4">
    <source>
        <dbReference type="EMBL" id="CAE0045620.1"/>
    </source>
</evidence>
<dbReference type="EMBL" id="HBHW01017505">
    <property type="protein sequence ID" value="CAE0045631.1"/>
    <property type="molecule type" value="Transcribed_RNA"/>
</dbReference>
<dbReference type="InterPro" id="IPR018790">
    <property type="entry name" value="DUF2358"/>
</dbReference>